<accession>A0A075R6Y3</accession>
<evidence type="ECO:0000313" key="4">
    <source>
        <dbReference type="Proteomes" id="UP000005850"/>
    </source>
</evidence>
<dbReference type="HOGENOM" id="CLU_096125_0_0_9"/>
<dbReference type="RefSeq" id="WP_003335134.1">
    <property type="nucleotide sequence ID" value="NZ_CP007806.1"/>
</dbReference>
<dbReference type="KEGG" id="blr:BRLA_c010050"/>
<proteinExistence type="predicted"/>
<dbReference type="STRING" id="1042163.BRLA_c010050"/>
<organism evidence="3 4">
    <name type="scientific">Brevibacillus laterosporus LMG 15441</name>
    <dbReference type="NCBI Taxonomy" id="1042163"/>
    <lineage>
        <taxon>Bacteria</taxon>
        <taxon>Bacillati</taxon>
        <taxon>Bacillota</taxon>
        <taxon>Bacilli</taxon>
        <taxon>Bacillales</taxon>
        <taxon>Paenibacillaceae</taxon>
        <taxon>Brevibacillus</taxon>
    </lineage>
</organism>
<name>A0A075R6Y3_BRELA</name>
<evidence type="ECO:0000259" key="2">
    <source>
        <dbReference type="Pfam" id="PF09860"/>
    </source>
</evidence>
<feature type="compositionally biased region" description="Polar residues" evidence="1">
    <location>
        <begin position="144"/>
        <end position="158"/>
    </location>
</feature>
<feature type="region of interest" description="Disordered" evidence="1">
    <location>
        <begin position="144"/>
        <end position="165"/>
    </location>
</feature>
<dbReference type="InterPro" id="IPR018656">
    <property type="entry name" value="DUF2087"/>
</dbReference>
<evidence type="ECO:0000256" key="1">
    <source>
        <dbReference type="SAM" id="MobiDB-lite"/>
    </source>
</evidence>
<protein>
    <recommendedName>
        <fullName evidence="2">DUF2087 domain-containing protein</fullName>
    </recommendedName>
</protein>
<evidence type="ECO:0000313" key="3">
    <source>
        <dbReference type="EMBL" id="AIG25345.1"/>
    </source>
</evidence>
<keyword evidence="4" id="KW-1185">Reference proteome</keyword>
<reference evidence="3 4" key="1">
    <citation type="journal article" date="2011" name="J. Bacteriol.">
        <title>Genome sequence of Brevibacillus laterosporus LMG 15441, a pathogen of invertebrates.</title>
        <authorList>
            <person name="Djukic M."/>
            <person name="Poehlein A."/>
            <person name="Thurmer A."/>
            <person name="Daniel R."/>
        </authorList>
    </citation>
    <scope>NUCLEOTIDE SEQUENCE [LARGE SCALE GENOMIC DNA]</scope>
    <source>
        <strain evidence="3 4">LMG 15441</strain>
    </source>
</reference>
<feature type="domain" description="DUF2087" evidence="2">
    <location>
        <begin position="208"/>
        <end position="276"/>
    </location>
</feature>
<sequence length="286" mass="33328">MDILADLFWKSSMEEIKNGYVYNEKQESFTCLVCGQTYEEGIIYPIDDNWYEAKKAMKHHIHDAHTSMFHFLLSLDKKVTGLTDVQRQLLAQFYEGQTDAQIVQNSTGRSNSTIRNHRFMLREKEKQAKIFLAIMELLGEANQSLPKSNTDSASSVETASPKKKIREPKSPFLAVPPTVRFQDERFAMTEEEYQEILRTYFPNGLDGRIKEFPLKEKRKAAILHHIVGRFKRNTLYTEKEVNAILTTVYEDYAILRRYLIEYGYMDRKADGSSYWLIPFTPQPPAE</sequence>
<dbReference type="EMBL" id="CP007806">
    <property type="protein sequence ID" value="AIG25345.1"/>
    <property type="molecule type" value="Genomic_DNA"/>
</dbReference>
<dbReference type="AlphaFoldDB" id="A0A075R6Y3"/>
<dbReference type="Pfam" id="PF09860">
    <property type="entry name" value="DUF2087"/>
    <property type="match status" value="1"/>
</dbReference>
<dbReference type="Proteomes" id="UP000005850">
    <property type="component" value="Chromosome"/>
</dbReference>
<dbReference type="eggNOG" id="COG3860">
    <property type="taxonomic scope" value="Bacteria"/>
</dbReference>
<gene>
    <name evidence="3" type="ORF">BRLA_c010050</name>
</gene>